<proteinExistence type="predicted"/>
<dbReference type="PANTHER" id="PTHR30086:SF16">
    <property type="entry name" value="AMINO ACID EFFLUX PERMEASE RHTB FAMILY"/>
    <property type="match status" value="1"/>
</dbReference>
<keyword evidence="2" id="KW-1003">Cell membrane</keyword>
<evidence type="ECO:0000256" key="6">
    <source>
        <dbReference type="SAM" id="Phobius"/>
    </source>
</evidence>
<evidence type="ECO:0000256" key="5">
    <source>
        <dbReference type="ARBA" id="ARBA00023136"/>
    </source>
</evidence>
<dbReference type="InterPro" id="IPR001123">
    <property type="entry name" value="LeuE-type"/>
</dbReference>
<accession>A0A0K6IJX6</accession>
<comment type="subcellular location">
    <subcellularLocation>
        <location evidence="1">Cell membrane</location>
        <topology evidence="1">Multi-pass membrane protein</topology>
    </subcellularLocation>
</comment>
<sequence length="204" mass="21655">MTLTLWLSLLAICLLGAMSPGPSLVMVTKHSLAGGKANGLAAAWAHAFGIGVYAFISMVGLAVIFHQLPWLYQIISYAGAAYLIYLGVNAIRSKGGIAAKLEAGQTMSVWQSAKEGLLISLLSPKIALFFAALFSPFVASVDSIDGKMLMVMTPFIVDGLWYTLITLMLSNQRLLSGLRKKAVVIDRLSGLILVALAGKIILSA</sequence>
<dbReference type="GO" id="GO:0005886">
    <property type="term" value="C:plasma membrane"/>
    <property type="evidence" value="ECO:0007669"/>
    <property type="project" value="UniProtKB-SubCell"/>
</dbReference>
<dbReference type="EMBL" id="CYHG01000004">
    <property type="protein sequence ID" value="CUB03587.1"/>
    <property type="molecule type" value="Genomic_DNA"/>
</dbReference>
<dbReference type="STRING" id="1137284.GCA_001418205_01438"/>
<evidence type="ECO:0000256" key="4">
    <source>
        <dbReference type="ARBA" id="ARBA00022989"/>
    </source>
</evidence>
<evidence type="ECO:0000256" key="1">
    <source>
        <dbReference type="ARBA" id="ARBA00004651"/>
    </source>
</evidence>
<keyword evidence="3 6" id="KW-0812">Transmembrane</keyword>
<dbReference type="GO" id="GO:0015171">
    <property type="term" value="F:amino acid transmembrane transporter activity"/>
    <property type="evidence" value="ECO:0007669"/>
    <property type="project" value="TreeGrafter"/>
</dbReference>
<keyword evidence="5 6" id="KW-0472">Membrane</keyword>
<dbReference type="AlphaFoldDB" id="A0A0K6IJX6"/>
<protein>
    <submittedName>
        <fullName evidence="7">Threonine/homoserine/homoserine lactone efflux protein</fullName>
    </submittedName>
</protein>
<feature type="transmembrane region" description="Helical" evidence="6">
    <location>
        <begin position="151"/>
        <end position="170"/>
    </location>
</feature>
<evidence type="ECO:0000313" key="7">
    <source>
        <dbReference type="EMBL" id="CUB03587.1"/>
    </source>
</evidence>
<dbReference type="PANTHER" id="PTHR30086">
    <property type="entry name" value="ARGININE EXPORTER PROTEIN ARGO"/>
    <property type="match status" value="1"/>
</dbReference>
<organism evidence="7 8">
    <name type="scientific">Marinomonas fungiae</name>
    <dbReference type="NCBI Taxonomy" id="1137284"/>
    <lineage>
        <taxon>Bacteria</taxon>
        <taxon>Pseudomonadati</taxon>
        <taxon>Pseudomonadota</taxon>
        <taxon>Gammaproteobacteria</taxon>
        <taxon>Oceanospirillales</taxon>
        <taxon>Oceanospirillaceae</taxon>
        <taxon>Marinomonas</taxon>
    </lineage>
</organism>
<evidence type="ECO:0000256" key="2">
    <source>
        <dbReference type="ARBA" id="ARBA00022475"/>
    </source>
</evidence>
<feature type="transmembrane region" description="Helical" evidence="6">
    <location>
        <begin position="182"/>
        <end position="202"/>
    </location>
</feature>
<reference evidence="8" key="1">
    <citation type="submission" date="2015-08" db="EMBL/GenBank/DDBJ databases">
        <authorList>
            <person name="Varghese N."/>
        </authorList>
    </citation>
    <scope>NUCLEOTIDE SEQUENCE [LARGE SCALE GENOMIC DNA]</scope>
    <source>
        <strain evidence="8">JCM 18476</strain>
    </source>
</reference>
<evidence type="ECO:0000313" key="8">
    <source>
        <dbReference type="Proteomes" id="UP000182769"/>
    </source>
</evidence>
<dbReference type="Proteomes" id="UP000182769">
    <property type="component" value="Unassembled WGS sequence"/>
</dbReference>
<keyword evidence="8" id="KW-1185">Reference proteome</keyword>
<keyword evidence="4 6" id="KW-1133">Transmembrane helix</keyword>
<feature type="transmembrane region" description="Helical" evidence="6">
    <location>
        <begin position="43"/>
        <end position="65"/>
    </location>
</feature>
<feature type="transmembrane region" description="Helical" evidence="6">
    <location>
        <begin position="117"/>
        <end position="139"/>
    </location>
</feature>
<dbReference type="RefSeq" id="WP_055462554.1">
    <property type="nucleotide sequence ID" value="NZ_CYHG01000004.1"/>
</dbReference>
<gene>
    <name evidence="7" type="ORF">Ga0061065_10418</name>
</gene>
<name>A0A0K6IJX6_9GAMM</name>
<dbReference type="OrthoDB" id="581870at2"/>
<evidence type="ECO:0000256" key="3">
    <source>
        <dbReference type="ARBA" id="ARBA00022692"/>
    </source>
</evidence>
<dbReference type="Pfam" id="PF01810">
    <property type="entry name" value="LysE"/>
    <property type="match status" value="1"/>
</dbReference>